<feature type="transmembrane region" description="Helical" evidence="2">
    <location>
        <begin position="114"/>
        <end position="133"/>
    </location>
</feature>
<feature type="transmembrane region" description="Helical" evidence="2">
    <location>
        <begin position="49"/>
        <end position="70"/>
    </location>
</feature>
<evidence type="ECO:0000256" key="2">
    <source>
        <dbReference type="SAM" id="Phobius"/>
    </source>
</evidence>
<keyword evidence="2" id="KW-0812">Transmembrane</keyword>
<dbReference type="KEGG" id="shun:DWB77_04399"/>
<keyword evidence="2" id="KW-0472">Membrane</keyword>
<name>A0A387HFG8_9ACTN</name>
<evidence type="ECO:0000256" key="1">
    <source>
        <dbReference type="SAM" id="MobiDB-lite"/>
    </source>
</evidence>
<feature type="region of interest" description="Disordered" evidence="1">
    <location>
        <begin position="137"/>
        <end position="264"/>
    </location>
</feature>
<proteinExistence type="predicted"/>
<reference evidence="3 4" key="1">
    <citation type="submission" date="2018-10" db="EMBL/GenBank/DDBJ databases">
        <title>Relationship between Morphology and Antimicrobial Activity in Streptomyces.</title>
        <authorList>
            <person name="Kang H.J."/>
            <person name="Kim S.B."/>
        </authorList>
    </citation>
    <scope>NUCLEOTIDE SEQUENCE [LARGE SCALE GENOMIC DNA]</scope>
    <source>
        <strain evidence="3 4">BH38</strain>
    </source>
</reference>
<gene>
    <name evidence="3" type="ORF">DWB77_04399</name>
</gene>
<dbReference type="RefSeq" id="WP_216826861.1">
    <property type="nucleotide sequence ID" value="NZ_CP032698.1"/>
</dbReference>
<evidence type="ECO:0000313" key="4">
    <source>
        <dbReference type="Proteomes" id="UP000271554"/>
    </source>
</evidence>
<evidence type="ECO:0000313" key="3">
    <source>
        <dbReference type="EMBL" id="AYG82229.1"/>
    </source>
</evidence>
<accession>A0A387HFG8</accession>
<evidence type="ECO:0008006" key="5">
    <source>
        <dbReference type="Google" id="ProtNLM"/>
    </source>
</evidence>
<dbReference type="Proteomes" id="UP000271554">
    <property type="component" value="Chromosome"/>
</dbReference>
<feature type="transmembrane region" description="Helical" evidence="2">
    <location>
        <begin position="77"/>
        <end position="94"/>
    </location>
</feature>
<feature type="compositionally biased region" description="Basic and acidic residues" evidence="1">
    <location>
        <begin position="177"/>
        <end position="222"/>
    </location>
</feature>
<sequence>MVRNALGSVLALAGATAAVWSPFRAWYDGRHGSAYRIDDLFSGISADKAAVAGSMLLPFAFAALVTLVALVLRSRALLVVAGLVVLGFTILWMVRQGQAAGHLTVESSGNGLGQGVGIALGGGLLLLIAAALMPPRRRVGPESSGRVDVAGVDTRTPYEPSPERHPYGAPGAGGHEPPAEDLHEPPARHPHEPEPGHPRHEPETGHPREPEPSPGRPQHEPEPEAGSANPHHGPEPRHPYAGPPPVNPYRQPGQGGPQPPPPRD</sequence>
<protein>
    <recommendedName>
        <fullName evidence="5">IgA FC receptor</fullName>
    </recommendedName>
</protein>
<dbReference type="EMBL" id="CP032698">
    <property type="protein sequence ID" value="AYG82229.1"/>
    <property type="molecule type" value="Genomic_DNA"/>
</dbReference>
<dbReference type="AlphaFoldDB" id="A0A387HFG8"/>
<organism evidence="3 4">
    <name type="scientific">Streptomyces hundungensis</name>
    <dbReference type="NCBI Taxonomy" id="1077946"/>
    <lineage>
        <taxon>Bacteria</taxon>
        <taxon>Bacillati</taxon>
        <taxon>Actinomycetota</taxon>
        <taxon>Actinomycetes</taxon>
        <taxon>Kitasatosporales</taxon>
        <taxon>Streptomycetaceae</taxon>
        <taxon>Streptomyces</taxon>
    </lineage>
</organism>
<keyword evidence="2" id="KW-1133">Transmembrane helix</keyword>
<keyword evidence="4" id="KW-1185">Reference proteome</keyword>